<protein>
    <submittedName>
        <fullName evidence="2">Uncharacterized protein</fullName>
    </submittedName>
</protein>
<feature type="compositionally biased region" description="Basic and acidic residues" evidence="1">
    <location>
        <begin position="10"/>
        <end position="38"/>
    </location>
</feature>
<sequence>MDIPGTIWVLRREPREAGEASREEQPWQEQRGGEQREALREIQAKARGQRVQALRKGGFLPPSQALSPVGLPLCSLALPWISRMTRFPPSPSLAKSLSPTGCVAGSVCSGNVC</sequence>
<reference evidence="2" key="1">
    <citation type="submission" date="2023-12" db="EMBL/GenBank/DDBJ databases">
        <authorList>
            <person name="Brown T."/>
        </authorList>
    </citation>
    <scope>NUCLEOTIDE SEQUENCE</scope>
</reference>
<evidence type="ECO:0000313" key="3">
    <source>
        <dbReference type="Proteomes" id="UP001314169"/>
    </source>
</evidence>
<name>A0ABN9Z6K0_PIPNA</name>
<proteinExistence type="predicted"/>
<feature type="region of interest" description="Disordered" evidence="1">
    <location>
        <begin position="1"/>
        <end position="38"/>
    </location>
</feature>
<dbReference type="Proteomes" id="UP001314169">
    <property type="component" value="Chromosome 1"/>
</dbReference>
<organism evidence="2 3">
    <name type="scientific">Pipistrellus nathusii</name>
    <name type="common">Nathusius' pipistrelle</name>
    <dbReference type="NCBI Taxonomy" id="59473"/>
    <lineage>
        <taxon>Eukaryota</taxon>
        <taxon>Metazoa</taxon>
        <taxon>Chordata</taxon>
        <taxon>Craniata</taxon>
        <taxon>Vertebrata</taxon>
        <taxon>Euteleostomi</taxon>
        <taxon>Mammalia</taxon>
        <taxon>Eutheria</taxon>
        <taxon>Laurasiatheria</taxon>
        <taxon>Chiroptera</taxon>
        <taxon>Yangochiroptera</taxon>
        <taxon>Vespertilionidae</taxon>
        <taxon>Pipistrellus</taxon>
    </lineage>
</organism>
<dbReference type="EMBL" id="OY882858">
    <property type="protein sequence ID" value="CAK6432371.1"/>
    <property type="molecule type" value="Genomic_DNA"/>
</dbReference>
<evidence type="ECO:0000256" key="1">
    <source>
        <dbReference type="SAM" id="MobiDB-lite"/>
    </source>
</evidence>
<accession>A0ABN9Z6K0</accession>
<gene>
    <name evidence="2" type="ORF">MPIPNATIZW_LOCUS677</name>
</gene>
<evidence type="ECO:0000313" key="2">
    <source>
        <dbReference type="EMBL" id="CAK6432371.1"/>
    </source>
</evidence>
<keyword evidence="3" id="KW-1185">Reference proteome</keyword>